<organism evidence="1 2">
    <name type="scientific">Dermacentor silvarum</name>
    <name type="common">Tick</name>
    <dbReference type="NCBI Taxonomy" id="543639"/>
    <lineage>
        <taxon>Eukaryota</taxon>
        <taxon>Metazoa</taxon>
        <taxon>Ecdysozoa</taxon>
        <taxon>Arthropoda</taxon>
        <taxon>Chelicerata</taxon>
        <taxon>Arachnida</taxon>
        <taxon>Acari</taxon>
        <taxon>Parasitiformes</taxon>
        <taxon>Ixodida</taxon>
        <taxon>Ixodoidea</taxon>
        <taxon>Ixodidae</taxon>
        <taxon>Rhipicephalinae</taxon>
        <taxon>Dermacentor</taxon>
    </lineage>
</organism>
<evidence type="ECO:0000313" key="1">
    <source>
        <dbReference type="EMBL" id="KAH7978941.1"/>
    </source>
</evidence>
<sequence>MPSDRKRSAVWALFTEYGKTKSAKCDKCGKQYSKPATETLRYHLLHAHFIKVPKGRPTRKGDHDNDVDDPPSAQGANQPVQAEESAAGSAATTGSATRKPVNAATSPRGSVPSSFVGPMEKCLSSASVFARGGVREKHATDALVYMITHDDLSLSTTEKDGFKMFVKALQPLYKPPTEPTVTKSLEAKYEDLRAHYGRRIQAADHLNLTADLWTHESTMRSYLGLTVHFREGTELVNVETGVKHMPERKTSLNIRVAMRELCDEWNIDHKKVRTVITDGGQNIKAAVREEFGADKHISCVAHLLNQVGQAAIGLAMSKAPSELEAREVLVVPENEEDAAVLEDVPDADAPDDDGSPLVDLRPLLMKVKRIVRFFRTSDVASRLLVEMQLQDGKQEHDALKLIQEVRTRWVLLQLQRERGATWRKPPNLISGDQLDVLSEVKDLLKPLEEATLMVSKGRSVTLNDVIPMVYGLKQGIHSFQPSHPVTLNLQQKLLSEVNTRFSGIEYLRPYAAATVLDPRYKKYVFEHPQAVAMIVRYLSADAAGTWKRDENAR</sequence>
<accession>A0ACB8DXC7</accession>
<dbReference type="Proteomes" id="UP000821865">
    <property type="component" value="Chromosome 1"/>
</dbReference>
<proteinExistence type="predicted"/>
<protein>
    <submittedName>
        <fullName evidence="1">Uncharacterized protein</fullName>
    </submittedName>
</protein>
<gene>
    <name evidence="1" type="ORF">HPB49_007452</name>
</gene>
<evidence type="ECO:0000313" key="2">
    <source>
        <dbReference type="Proteomes" id="UP000821865"/>
    </source>
</evidence>
<dbReference type="EMBL" id="CM023470">
    <property type="protein sequence ID" value="KAH7978941.1"/>
    <property type="molecule type" value="Genomic_DNA"/>
</dbReference>
<keyword evidence="2" id="KW-1185">Reference proteome</keyword>
<comment type="caution">
    <text evidence="1">The sequence shown here is derived from an EMBL/GenBank/DDBJ whole genome shotgun (WGS) entry which is preliminary data.</text>
</comment>
<reference evidence="1" key="1">
    <citation type="submission" date="2020-05" db="EMBL/GenBank/DDBJ databases">
        <title>Large-scale comparative analyses of tick genomes elucidate their genetic diversity and vector capacities.</title>
        <authorList>
            <person name="Jia N."/>
            <person name="Wang J."/>
            <person name="Shi W."/>
            <person name="Du L."/>
            <person name="Sun Y."/>
            <person name="Zhan W."/>
            <person name="Jiang J."/>
            <person name="Wang Q."/>
            <person name="Zhang B."/>
            <person name="Ji P."/>
            <person name="Sakyi L.B."/>
            <person name="Cui X."/>
            <person name="Yuan T."/>
            <person name="Jiang B."/>
            <person name="Yang W."/>
            <person name="Lam T.T.-Y."/>
            <person name="Chang Q."/>
            <person name="Ding S."/>
            <person name="Wang X."/>
            <person name="Zhu J."/>
            <person name="Ruan X."/>
            <person name="Zhao L."/>
            <person name="Wei J."/>
            <person name="Que T."/>
            <person name="Du C."/>
            <person name="Cheng J."/>
            <person name="Dai P."/>
            <person name="Han X."/>
            <person name="Huang E."/>
            <person name="Gao Y."/>
            <person name="Liu J."/>
            <person name="Shao H."/>
            <person name="Ye R."/>
            <person name="Li L."/>
            <person name="Wei W."/>
            <person name="Wang X."/>
            <person name="Wang C."/>
            <person name="Yang T."/>
            <person name="Huo Q."/>
            <person name="Li W."/>
            <person name="Guo W."/>
            <person name="Chen H."/>
            <person name="Zhou L."/>
            <person name="Ni X."/>
            <person name="Tian J."/>
            <person name="Zhou Y."/>
            <person name="Sheng Y."/>
            <person name="Liu T."/>
            <person name="Pan Y."/>
            <person name="Xia L."/>
            <person name="Li J."/>
            <person name="Zhao F."/>
            <person name="Cao W."/>
        </authorList>
    </citation>
    <scope>NUCLEOTIDE SEQUENCE</scope>
    <source>
        <strain evidence="1">Dsil-2018</strain>
    </source>
</reference>
<name>A0ACB8DXC7_DERSI</name>